<dbReference type="PANTHER" id="PTHR23416:SF23">
    <property type="entry name" value="ACETYLTRANSFERASE C18B11.09C-RELATED"/>
    <property type="match status" value="1"/>
</dbReference>
<evidence type="ECO:0000256" key="1">
    <source>
        <dbReference type="ARBA" id="ARBA00007274"/>
    </source>
</evidence>
<dbReference type="RefSeq" id="WP_007475538.1">
    <property type="nucleotide sequence ID" value="NZ_KQ130614.1"/>
</dbReference>
<evidence type="ECO:0000313" key="5">
    <source>
        <dbReference type="Proteomes" id="UP000052258"/>
    </source>
</evidence>
<dbReference type="Proteomes" id="UP000052258">
    <property type="component" value="Unassembled WGS sequence"/>
</dbReference>
<dbReference type="InterPro" id="IPR018357">
    <property type="entry name" value="Hexapep_transf_CS"/>
</dbReference>
<keyword evidence="3" id="KW-0677">Repeat</keyword>
<organism evidence="4 5">
    <name type="scientific">Listeria fleischmannii 1991</name>
    <dbReference type="NCBI Taxonomy" id="1430899"/>
    <lineage>
        <taxon>Bacteria</taxon>
        <taxon>Bacillati</taxon>
        <taxon>Bacillota</taxon>
        <taxon>Bacilli</taxon>
        <taxon>Bacillales</taxon>
        <taxon>Listeriaceae</taxon>
        <taxon>Listeria</taxon>
    </lineage>
</organism>
<dbReference type="InterPro" id="IPR011004">
    <property type="entry name" value="Trimer_LpxA-like_sf"/>
</dbReference>
<name>A0A0J8J6E6_9LIST</name>
<comment type="similarity">
    <text evidence="1">Belongs to the transferase hexapeptide repeat family.</text>
</comment>
<reference evidence="4 5" key="1">
    <citation type="journal article" date="2015" name="Genome Biol. Evol.">
        <title>Comparative Genomics of Listeria Sensu Lato: Genus-Wide Differences in Evolutionary Dynamics and the Progressive Gain of Complex, Potentially Pathogenicity-Related Traits through Lateral Gene Transfer.</title>
        <authorList>
            <person name="Chiara M."/>
            <person name="Caruso M."/>
            <person name="D'Erchia A.M."/>
            <person name="Manzari C."/>
            <person name="Fraccalvieri R."/>
            <person name="Goffredo E."/>
            <person name="Latorre L."/>
            <person name="Miccolupo A."/>
            <person name="Padalino I."/>
            <person name="Santagada G."/>
            <person name="Chiocco D."/>
            <person name="Pesole G."/>
            <person name="Horner D.S."/>
            <person name="Parisi A."/>
        </authorList>
    </citation>
    <scope>NUCLEOTIDE SEQUENCE [LARGE SCALE GENOMIC DNA]</scope>
    <source>
        <strain evidence="4 5">1991</strain>
    </source>
</reference>
<proteinExistence type="inferred from homology"/>
<evidence type="ECO:0000256" key="3">
    <source>
        <dbReference type="ARBA" id="ARBA00022737"/>
    </source>
</evidence>
<comment type="caution">
    <text evidence="4">The sequence shown here is derived from an EMBL/GenBank/DDBJ whole genome shotgun (WGS) entry which is preliminary data.</text>
</comment>
<dbReference type="AlphaFoldDB" id="A0A0J8J6E6"/>
<dbReference type="PANTHER" id="PTHR23416">
    <property type="entry name" value="SIALIC ACID SYNTHASE-RELATED"/>
    <property type="match status" value="1"/>
</dbReference>
<gene>
    <name evidence="4" type="ORF">X560_1594</name>
</gene>
<dbReference type="Gene3D" id="2.160.10.10">
    <property type="entry name" value="Hexapeptide repeat proteins"/>
    <property type="match status" value="1"/>
</dbReference>
<protein>
    <submittedName>
        <fullName evidence="4">Hexapeptide transferase</fullName>
    </submittedName>
</protein>
<dbReference type="OrthoDB" id="9801697at2"/>
<dbReference type="InterPro" id="IPR001451">
    <property type="entry name" value="Hexapep"/>
</dbReference>
<dbReference type="Pfam" id="PF00132">
    <property type="entry name" value="Hexapep"/>
    <property type="match status" value="1"/>
</dbReference>
<keyword evidence="5" id="KW-1185">Reference proteome</keyword>
<keyword evidence="2 4" id="KW-0808">Transferase</keyword>
<sequence>MRNYKRYEPKIPGENPLNHVYKTVSFWRTFKNTLVIEFARYFPFMGGKRNLYRKLLGMKVGPKTAIAFKVTPDLFFPEKITIGENTVIGYHTTILTHEYLVKEYRVGAVLIGNDVMIGAGVIILPGVQIGDRAVIGAGAVVSKDIPADCVAFGNPIVIREKSDSE</sequence>
<evidence type="ECO:0000256" key="2">
    <source>
        <dbReference type="ARBA" id="ARBA00022679"/>
    </source>
</evidence>
<dbReference type="GO" id="GO:0008374">
    <property type="term" value="F:O-acyltransferase activity"/>
    <property type="evidence" value="ECO:0007669"/>
    <property type="project" value="TreeGrafter"/>
</dbReference>
<dbReference type="PATRIC" id="fig|1430899.3.peg.1355"/>
<evidence type="ECO:0000313" key="4">
    <source>
        <dbReference type="EMBL" id="KMT59881.1"/>
    </source>
</evidence>
<dbReference type="PROSITE" id="PS00101">
    <property type="entry name" value="HEXAPEP_TRANSFERASES"/>
    <property type="match status" value="1"/>
</dbReference>
<dbReference type="InterPro" id="IPR051159">
    <property type="entry name" value="Hexapeptide_acetyltransf"/>
</dbReference>
<dbReference type="EMBL" id="AZHO01000013">
    <property type="protein sequence ID" value="KMT59881.1"/>
    <property type="molecule type" value="Genomic_DNA"/>
</dbReference>
<accession>A0A0J8J6E6</accession>
<dbReference type="SUPFAM" id="SSF51161">
    <property type="entry name" value="Trimeric LpxA-like enzymes"/>
    <property type="match status" value="1"/>
</dbReference>